<proteinExistence type="predicted"/>
<dbReference type="AlphaFoldDB" id="A0A0P0M266"/>
<evidence type="ECO:0000313" key="2">
    <source>
        <dbReference type="Proteomes" id="UP000061587"/>
    </source>
</evidence>
<protein>
    <submittedName>
        <fullName evidence="1">Outer Membrane Protein</fullName>
    </submittedName>
</protein>
<reference evidence="1 2" key="2">
    <citation type="journal article" date="2016" name="Genome Biol. Evol.">
        <title>Extensive mobilome-driven genome diversification in mouse gut-associated Bacteroides vulgatus mpk.</title>
        <authorList>
            <person name="Lange A."/>
            <person name="Beier S."/>
            <person name="Steimle A."/>
            <person name="Autenrieth I.B."/>
            <person name="Huson D.H."/>
            <person name="Frick J.S."/>
        </authorList>
    </citation>
    <scope>NUCLEOTIDE SEQUENCE [LARGE SCALE GENOMIC DNA]</scope>
    <source>
        <strain evidence="2">mpk</strain>
    </source>
</reference>
<dbReference type="EMBL" id="CP013020">
    <property type="protein sequence ID" value="ALK84408.1"/>
    <property type="molecule type" value="Genomic_DNA"/>
</dbReference>
<name>A0A0P0M266_PHOVU</name>
<dbReference type="Proteomes" id="UP000061587">
    <property type="component" value="Chromosome"/>
</dbReference>
<reference evidence="2" key="1">
    <citation type="submission" date="2015-10" db="EMBL/GenBank/DDBJ databases">
        <title>Extensive mobilome-driven genome diversification in gut-associated Bacteroides vulgatus mpk.</title>
        <authorList>
            <person name="Beier S."/>
            <person name="Lange A."/>
            <person name="Huson D.H."/>
            <person name="Frick J.-S."/>
            <person name="Autenrieth I.B."/>
        </authorList>
    </citation>
    <scope>NUCLEOTIDE SEQUENCE [LARGE SCALE GENOMIC DNA]</scope>
    <source>
        <strain evidence="2">mpk</strain>
    </source>
</reference>
<dbReference type="PATRIC" id="fig|821.40.peg.2157"/>
<accession>A0A0P0M266</accession>
<organism evidence="1 2">
    <name type="scientific">Phocaeicola vulgatus</name>
    <name type="common">Bacteroides vulgatus</name>
    <dbReference type="NCBI Taxonomy" id="821"/>
    <lineage>
        <taxon>Bacteria</taxon>
        <taxon>Pseudomonadati</taxon>
        <taxon>Bacteroidota</taxon>
        <taxon>Bacteroidia</taxon>
        <taxon>Bacteroidales</taxon>
        <taxon>Bacteroidaceae</taxon>
        <taxon>Phocaeicola</taxon>
    </lineage>
</organism>
<gene>
    <name evidence="1" type="ORF">BvMPK_1806</name>
</gene>
<evidence type="ECO:0000313" key="1">
    <source>
        <dbReference type="EMBL" id="ALK84408.1"/>
    </source>
</evidence>
<sequence>MISLKPRTQSVVEDEVYKVDERVTALSYEVHMKYTSPLWYVAAKSILGSNLTQVSMLGGYGVKSTDARTGEQEYSPNRNSSSWLNIAYGKKWKPAVFLGYMKNLGTSDEISKMYGTGTNVDQLVSTSAELTYNVPHWKLGVEYNLTSAWYGSMKSSNGKIIDTHSVSNNRLVATVLFMF</sequence>